<dbReference type="OrthoDB" id="1711036at2"/>
<dbReference type="PANTHER" id="PTHR34981:SF1">
    <property type="entry name" value="CELL DIVISION PROTEIN ZAPA"/>
    <property type="match status" value="1"/>
</dbReference>
<keyword evidence="5" id="KW-0717">Septation</keyword>
<keyword evidence="3" id="KW-0963">Cytoplasm</keyword>
<dbReference type="RefSeq" id="WP_160195959.1">
    <property type="nucleotide sequence ID" value="NZ_QXXA01000001.1"/>
</dbReference>
<evidence type="ECO:0000256" key="7">
    <source>
        <dbReference type="ARBA" id="ARBA00024910"/>
    </source>
</evidence>
<comment type="function">
    <text evidence="7">Activator of cell division through the inhibition of FtsZ GTPase activity, therefore promoting FtsZ assembly into bundles of protofilaments necessary for the formation of the division Z ring. It is recruited early at mid-cell but it is not essential for cell division.</text>
</comment>
<dbReference type="GO" id="GO:0043093">
    <property type="term" value="P:FtsZ-dependent cytokinesis"/>
    <property type="evidence" value="ECO:0007669"/>
    <property type="project" value="TreeGrafter"/>
</dbReference>
<dbReference type="GO" id="GO:0000917">
    <property type="term" value="P:division septum assembly"/>
    <property type="evidence" value="ECO:0007669"/>
    <property type="project" value="UniProtKB-KW"/>
</dbReference>
<dbReference type="PANTHER" id="PTHR34981">
    <property type="entry name" value="CELL DIVISION PROTEIN ZAPA"/>
    <property type="match status" value="1"/>
</dbReference>
<reference evidence="11 12" key="1">
    <citation type="submission" date="2018-08" db="EMBL/GenBank/DDBJ databases">
        <title>Murine metabolic-syndrome-specific gut microbial biobank.</title>
        <authorList>
            <person name="Liu C."/>
        </authorList>
    </citation>
    <scope>NUCLEOTIDE SEQUENCE [LARGE SCALE GENOMIC DNA]</scope>
    <source>
        <strain evidence="11 12">583</strain>
    </source>
</reference>
<organism evidence="11 12">
    <name type="scientific">Senegalia massiliensis</name>
    <dbReference type="NCBI Taxonomy" id="1720316"/>
    <lineage>
        <taxon>Bacteria</taxon>
        <taxon>Bacillati</taxon>
        <taxon>Bacillota</taxon>
        <taxon>Clostridia</taxon>
        <taxon>Eubacteriales</taxon>
        <taxon>Clostridiaceae</taxon>
        <taxon>Senegalia</taxon>
    </lineage>
</organism>
<gene>
    <name evidence="11" type="ORF">D3Z33_01120</name>
</gene>
<keyword evidence="6" id="KW-0131">Cell cycle</keyword>
<dbReference type="GO" id="GO:0005829">
    <property type="term" value="C:cytosol"/>
    <property type="evidence" value="ECO:0007669"/>
    <property type="project" value="TreeGrafter"/>
</dbReference>
<feature type="coiled-coil region" evidence="10">
    <location>
        <begin position="72"/>
        <end position="176"/>
    </location>
</feature>
<comment type="subcellular location">
    <subcellularLocation>
        <location evidence="1">Cytoplasm</location>
    </subcellularLocation>
</comment>
<evidence type="ECO:0000256" key="3">
    <source>
        <dbReference type="ARBA" id="ARBA00022490"/>
    </source>
</evidence>
<keyword evidence="10" id="KW-0175">Coiled coil</keyword>
<evidence type="ECO:0000256" key="8">
    <source>
        <dbReference type="ARBA" id="ARBA00026068"/>
    </source>
</evidence>
<accession>A0A845QTU2</accession>
<protein>
    <recommendedName>
        <fullName evidence="2">Cell division protein ZapA</fullName>
    </recommendedName>
    <alternativeName>
        <fullName evidence="9">Z ring-associated protein ZapA</fullName>
    </alternativeName>
</protein>
<evidence type="ECO:0000313" key="12">
    <source>
        <dbReference type="Proteomes" id="UP000467132"/>
    </source>
</evidence>
<dbReference type="GO" id="GO:0030428">
    <property type="term" value="C:cell septum"/>
    <property type="evidence" value="ECO:0007669"/>
    <property type="project" value="TreeGrafter"/>
</dbReference>
<evidence type="ECO:0000256" key="2">
    <source>
        <dbReference type="ARBA" id="ARBA00015195"/>
    </source>
</evidence>
<evidence type="ECO:0000256" key="1">
    <source>
        <dbReference type="ARBA" id="ARBA00004496"/>
    </source>
</evidence>
<dbReference type="GO" id="GO:0032153">
    <property type="term" value="C:cell division site"/>
    <property type="evidence" value="ECO:0007669"/>
    <property type="project" value="TreeGrafter"/>
</dbReference>
<evidence type="ECO:0000256" key="4">
    <source>
        <dbReference type="ARBA" id="ARBA00022618"/>
    </source>
</evidence>
<dbReference type="EMBL" id="QXXA01000001">
    <property type="protein sequence ID" value="NBI05454.1"/>
    <property type="molecule type" value="Genomic_DNA"/>
</dbReference>
<comment type="caution">
    <text evidence="11">The sequence shown here is derived from an EMBL/GenBank/DDBJ whole genome shotgun (WGS) entry which is preliminary data.</text>
</comment>
<evidence type="ECO:0000256" key="5">
    <source>
        <dbReference type="ARBA" id="ARBA00023210"/>
    </source>
</evidence>
<dbReference type="InterPro" id="IPR007838">
    <property type="entry name" value="Cell_div_ZapA-like"/>
</dbReference>
<dbReference type="SUPFAM" id="SSF102829">
    <property type="entry name" value="Cell division protein ZapA-like"/>
    <property type="match status" value="1"/>
</dbReference>
<dbReference type="InterPro" id="IPR053712">
    <property type="entry name" value="Bac_CellDiv_Activator"/>
</dbReference>
<sequence length="179" mass="21137">MAEKRKVIVKINGQDYTVIGEESEEYINHIANYIDSKMKEIINKNNKFSQSMAAILTAFTITDEYYKVKLDLEDLKEEIKEPLEELDRVKSENSELNIEAKKLKSERDEVREELYNVKKQNDKNSTLAKDLKDSLQLKEKELEESEKMINGLQNKLFENQVELIKLKKELEELKNEYDK</sequence>
<dbReference type="GO" id="GO:0000921">
    <property type="term" value="P:septin ring assembly"/>
    <property type="evidence" value="ECO:0007669"/>
    <property type="project" value="TreeGrafter"/>
</dbReference>
<proteinExistence type="predicted"/>
<keyword evidence="12" id="KW-1185">Reference proteome</keyword>
<dbReference type="InterPro" id="IPR036192">
    <property type="entry name" value="Cell_div_ZapA-like_sf"/>
</dbReference>
<dbReference type="Proteomes" id="UP000467132">
    <property type="component" value="Unassembled WGS sequence"/>
</dbReference>
<dbReference type="Gene3D" id="6.10.250.790">
    <property type="match status" value="1"/>
</dbReference>
<dbReference type="AlphaFoldDB" id="A0A845QTU2"/>
<evidence type="ECO:0000256" key="10">
    <source>
        <dbReference type="SAM" id="Coils"/>
    </source>
</evidence>
<keyword evidence="4 11" id="KW-0132">Cell division</keyword>
<comment type="subunit">
    <text evidence="8">Homodimer. Interacts with FtsZ.</text>
</comment>
<evidence type="ECO:0000313" key="11">
    <source>
        <dbReference type="EMBL" id="NBI05454.1"/>
    </source>
</evidence>
<evidence type="ECO:0000256" key="9">
    <source>
        <dbReference type="ARBA" id="ARBA00033158"/>
    </source>
</evidence>
<dbReference type="Pfam" id="PF05164">
    <property type="entry name" value="ZapA"/>
    <property type="match status" value="1"/>
</dbReference>
<evidence type="ECO:0000256" key="6">
    <source>
        <dbReference type="ARBA" id="ARBA00023306"/>
    </source>
</evidence>
<name>A0A845QTU2_9CLOT</name>